<dbReference type="Proteomes" id="UP000181976">
    <property type="component" value="Unassembled WGS sequence"/>
</dbReference>
<dbReference type="eggNOG" id="COG2008">
    <property type="taxonomic scope" value="Bacteria"/>
</dbReference>
<feature type="domain" description="Aromatic amino acid beta-eliminating lyase/threonine aldolase" evidence="4">
    <location>
        <begin position="4"/>
        <end position="289"/>
    </location>
</feature>
<reference evidence="5 6" key="1">
    <citation type="submission" date="2016-10" db="EMBL/GenBank/DDBJ databases">
        <authorList>
            <person name="de Groot N.N."/>
        </authorList>
    </citation>
    <scope>NUCLEOTIDE SEQUENCE [LARGE SCALE GENOMIC DNA]</scope>
    <source>
        <strain evidence="5 6">DSM 19012</strain>
    </source>
</reference>
<dbReference type="PANTHER" id="PTHR48097">
    <property type="entry name" value="L-THREONINE ALDOLASE-RELATED"/>
    <property type="match status" value="1"/>
</dbReference>
<evidence type="ECO:0000256" key="1">
    <source>
        <dbReference type="ARBA" id="ARBA00001933"/>
    </source>
</evidence>
<dbReference type="STRING" id="385682.SAMN05444380_11471"/>
<evidence type="ECO:0000313" key="5">
    <source>
        <dbReference type="EMBL" id="SFE60985.1"/>
    </source>
</evidence>
<gene>
    <name evidence="5" type="ORF">SAMN05444380_11471</name>
</gene>
<dbReference type="InterPro" id="IPR015422">
    <property type="entry name" value="PyrdxlP-dep_Trfase_small"/>
</dbReference>
<comment type="cofactor">
    <cofactor evidence="1">
        <name>pyridoxal 5'-phosphate</name>
        <dbReference type="ChEBI" id="CHEBI:597326"/>
    </cofactor>
</comment>
<name>A0A1I2BYE8_9BACT</name>
<proteinExistence type="inferred from homology"/>
<evidence type="ECO:0000259" key="4">
    <source>
        <dbReference type="Pfam" id="PF01212"/>
    </source>
</evidence>
<evidence type="ECO:0000256" key="3">
    <source>
        <dbReference type="ARBA" id="ARBA00022898"/>
    </source>
</evidence>
<keyword evidence="6" id="KW-1185">Reference proteome</keyword>
<evidence type="ECO:0000256" key="2">
    <source>
        <dbReference type="ARBA" id="ARBA00006966"/>
    </source>
</evidence>
<protein>
    <submittedName>
        <fullName evidence="5">L-threonine aldolase</fullName>
    </submittedName>
</protein>
<dbReference type="AlphaFoldDB" id="A0A1I2BYE8"/>
<dbReference type="CDD" id="cd06502">
    <property type="entry name" value="TA_like"/>
    <property type="match status" value="1"/>
</dbReference>
<dbReference type="SUPFAM" id="SSF53383">
    <property type="entry name" value="PLP-dependent transferases"/>
    <property type="match status" value="1"/>
</dbReference>
<dbReference type="RefSeq" id="WP_010527848.1">
    <property type="nucleotide sequence ID" value="NZ_AFSL01000063.1"/>
</dbReference>
<keyword evidence="3" id="KW-0663">Pyridoxal phosphate</keyword>
<dbReference type="Pfam" id="PF01212">
    <property type="entry name" value="Beta_elim_lyase"/>
    <property type="match status" value="1"/>
</dbReference>
<dbReference type="InterPro" id="IPR015421">
    <property type="entry name" value="PyrdxlP-dep_Trfase_major"/>
</dbReference>
<dbReference type="Gene3D" id="3.90.1150.10">
    <property type="entry name" value="Aspartate Aminotransferase, domain 1"/>
    <property type="match status" value="1"/>
</dbReference>
<dbReference type="InterPro" id="IPR001597">
    <property type="entry name" value="ArAA_b-elim_lyase/Thr_aldolase"/>
</dbReference>
<dbReference type="Gene3D" id="3.40.640.10">
    <property type="entry name" value="Type I PLP-dependent aspartate aminotransferase-like (Major domain)"/>
    <property type="match status" value="1"/>
</dbReference>
<accession>A0A1I2BYE8</accession>
<organism evidence="5 6">
    <name type="scientific">Thermophagus xiamenensis</name>
    <dbReference type="NCBI Taxonomy" id="385682"/>
    <lineage>
        <taxon>Bacteria</taxon>
        <taxon>Pseudomonadati</taxon>
        <taxon>Bacteroidota</taxon>
        <taxon>Bacteroidia</taxon>
        <taxon>Marinilabiliales</taxon>
        <taxon>Marinilabiliaceae</taxon>
        <taxon>Thermophagus</taxon>
    </lineage>
</organism>
<evidence type="ECO:0000313" key="6">
    <source>
        <dbReference type="Proteomes" id="UP000181976"/>
    </source>
</evidence>
<dbReference type="GO" id="GO:0016829">
    <property type="term" value="F:lyase activity"/>
    <property type="evidence" value="ECO:0007669"/>
    <property type="project" value="InterPro"/>
</dbReference>
<dbReference type="PANTHER" id="PTHR48097:SF5">
    <property type="entry name" value="LOW SPECIFICITY L-THREONINE ALDOLASE"/>
    <property type="match status" value="1"/>
</dbReference>
<dbReference type="OrthoDB" id="9774495at2"/>
<dbReference type="GO" id="GO:0006520">
    <property type="term" value="P:amino acid metabolic process"/>
    <property type="evidence" value="ECO:0007669"/>
    <property type="project" value="InterPro"/>
</dbReference>
<comment type="similarity">
    <text evidence="2">Belongs to the threonine aldolase family.</text>
</comment>
<dbReference type="InterPro" id="IPR015424">
    <property type="entry name" value="PyrdxlP-dep_Trfase"/>
</dbReference>
<sequence length="343" mass="38064">MKGFASDNNSGVHPEIMKALTEVNKEHAVGYGGDEVTARVEKLFQNIFGPDVAVFFVYNGTGANVVALQAMTQPFNSIICAETAHIHVDECGAPEKHTGCKILTVKSPDGKLTPQLLETHLHGFGFEHHAQPGVVSISQVTELGTLYSLDELKTLAEFVHSKGLLLHMDGARIGNAAAALGCSLKNLTTDVGVDVLSFGGTKNGLMFGEAVVFFNPDLVANVKYIRKQTTQLHSKMRFIAAQYEAYFKDELWRKNAAHANRMANLLANELELIEGVQITQKVQANSVFAIIPPYIIEPLQNKYFFYIWDEVRNEVRWMTSFDTSEEDIKSFSSELKFLLHRVN</sequence>
<dbReference type="InParanoid" id="A0A1I2BYE8"/>
<dbReference type="EMBL" id="FONA01000014">
    <property type="protein sequence ID" value="SFE60985.1"/>
    <property type="molecule type" value="Genomic_DNA"/>
</dbReference>